<dbReference type="AlphaFoldDB" id="A0A0R3XAN3"/>
<protein>
    <submittedName>
        <fullName evidence="3">MCC-bdg_PDZ domain-containing protein</fullName>
    </submittedName>
</protein>
<evidence type="ECO:0000256" key="1">
    <source>
        <dbReference type="SAM" id="Coils"/>
    </source>
</evidence>
<feature type="compositionally biased region" description="Basic and acidic residues" evidence="2">
    <location>
        <begin position="8"/>
        <end position="29"/>
    </location>
</feature>
<evidence type="ECO:0000256" key="2">
    <source>
        <dbReference type="SAM" id="MobiDB-lite"/>
    </source>
</evidence>
<dbReference type="GO" id="GO:0005815">
    <property type="term" value="C:microtubule organizing center"/>
    <property type="evidence" value="ECO:0007669"/>
    <property type="project" value="TreeGrafter"/>
</dbReference>
<dbReference type="PANTHER" id="PTHR18950:SF0">
    <property type="entry name" value="PROGESTERONE IMMUNOMODULATORY BINDING FACTOR 1"/>
    <property type="match status" value="1"/>
</dbReference>
<dbReference type="STRING" id="6205.A0A0R3XAN3"/>
<keyword evidence="1" id="KW-0175">Coiled coil</keyword>
<dbReference type="PANTHER" id="PTHR18950">
    <property type="entry name" value="PROGESTERONE-INDUCED BLOCKING FACTOR 1"/>
    <property type="match status" value="1"/>
</dbReference>
<sequence length="395" mass="44891">LQSSALSEKFEASEHVNKESKEGLTKVEDEGSALLARTKATEETQQASQDEFCPFQNSHRNGPLTGLADRLYDFEPCLESKTDEDQNDSGHLRWQQDALNQRLRSSEVGKMYSWEEMLRPYATPDCEVRLSRQHSDILAKAHIVTLEIQLNAACAARNQALRQVERLTEKFEAASKAVYELDAARKAEVSQLEAKLMVASQKLASYEQVEAELDRAIERFTSTEVMEKGEGQNTLLYLTNLFESDGMPLLPTLASRRLEHCIKISRQLAKSEELRHSLVNENKELKVNLEATKTELSRLSELLANLDKSPNCLASALVARDSRINDLQMAKHKLESKLRRLYDCTKNIVMERDAMISDLRAYFEVCGCKPRSLTSKSHDLRVKNHLTNQKTRPHL</sequence>
<feature type="coiled-coil region" evidence="1">
    <location>
        <begin position="150"/>
        <end position="219"/>
    </location>
</feature>
<feature type="compositionally biased region" description="Polar residues" evidence="2">
    <location>
        <begin position="43"/>
        <end position="58"/>
    </location>
</feature>
<proteinExistence type="predicted"/>
<organism evidence="3">
    <name type="scientific">Hydatigena taeniaeformis</name>
    <name type="common">Feline tapeworm</name>
    <name type="synonym">Taenia taeniaeformis</name>
    <dbReference type="NCBI Taxonomy" id="6205"/>
    <lineage>
        <taxon>Eukaryota</taxon>
        <taxon>Metazoa</taxon>
        <taxon>Spiralia</taxon>
        <taxon>Lophotrochozoa</taxon>
        <taxon>Platyhelminthes</taxon>
        <taxon>Cestoda</taxon>
        <taxon>Eucestoda</taxon>
        <taxon>Cyclophyllidea</taxon>
        <taxon>Taeniidae</taxon>
        <taxon>Hydatigera</taxon>
    </lineage>
</organism>
<evidence type="ECO:0000313" key="3">
    <source>
        <dbReference type="WBParaSite" id="TTAC_0001061001-mRNA-1"/>
    </source>
</evidence>
<dbReference type="WBParaSite" id="TTAC_0001061001-mRNA-1">
    <property type="protein sequence ID" value="TTAC_0001061001-mRNA-1"/>
    <property type="gene ID" value="TTAC_0001061001"/>
</dbReference>
<accession>A0A0R3XAN3</accession>
<name>A0A0R3XAN3_HYDTA</name>
<dbReference type="InterPro" id="IPR026205">
    <property type="entry name" value="PIBF1"/>
</dbReference>
<reference evidence="3" key="1">
    <citation type="submission" date="2017-02" db="UniProtKB">
        <authorList>
            <consortium name="WormBaseParasite"/>
        </authorList>
    </citation>
    <scope>IDENTIFICATION</scope>
</reference>
<dbReference type="GO" id="GO:0060271">
    <property type="term" value="P:cilium assembly"/>
    <property type="evidence" value="ECO:0007669"/>
    <property type="project" value="TreeGrafter"/>
</dbReference>
<feature type="coiled-coil region" evidence="1">
    <location>
        <begin position="268"/>
        <end position="309"/>
    </location>
</feature>
<feature type="region of interest" description="Disordered" evidence="2">
    <location>
        <begin position="1"/>
        <end position="58"/>
    </location>
</feature>